<dbReference type="InterPro" id="IPR036388">
    <property type="entry name" value="WH-like_DNA-bd_sf"/>
</dbReference>
<evidence type="ECO:0000313" key="7">
    <source>
        <dbReference type="Proteomes" id="UP000199365"/>
    </source>
</evidence>
<dbReference type="CDD" id="cd08422">
    <property type="entry name" value="PBP2_CrgA_like"/>
    <property type="match status" value="1"/>
</dbReference>
<keyword evidence="3" id="KW-0238">DNA-binding</keyword>
<keyword evidence="4" id="KW-0804">Transcription</keyword>
<dbReference type="GO" id="GO:0003700">
    <property type="term" value="F:DNA-binding transcription factor activity"/>
    <property type="evidence" value="ECO:0007669"/>
    <property type="project" value="InterPro"/>
</dbReference>
<dbReference type="GO" id="GO:0003677">
    <property type="term" value="F:DNA binding"/>
    <property type="evidence" value="ECO:0007669"/>
    <property type="project" value="UniProtKB-KW"/>
</dbReference>
<dbReference type="Gene3D" id="3.40.190.290">
    <property type="match status" value="1"/>
</dbReference>
<dbReference type="AlphaFoldDB" id="A0A1H1HI32"/>
<evidence type="ECO:0000256" key="3">
    <source>
        <dbReference type="ARBA" id="ARBA00023125"/>
    </source>
</evidence>
<dbReference type="SUPFAM" id="SSF46785">
    <property type="entry name" value="Winged helix' DNA-binding domain"/>
    <property type="match status" value="1"/>
</dbReference>
<keyword evidence="2" id="KW-0805">Transcription regulation</keyword>
<name>A0A1H1HI32_9BURK</name>
<evidence type="ECO:0000256" key="1">
    <source>
        <dbReference type="ARBA" id="ARBA00009437"/>
    </source>
</evidence>
<dbReference type="InterPro" id="IPR000847">
    <property type="entry name" value="LysR_HTH_N"/>
</dbReference>
<dbReference type="PROSITE" id="PS50931">
    <property type="entry name" value="HTH_LYSR"/>
    <property type="match status" value="1"/>
</dbReference>
<comment type="similarity">
    <text evidence="1">Belongs to the LysR transcriptional regulatory family.</text>
</comment>
<proteinExistence type="inferred from homology"/>
<dbReference type="InterPro" id="IPR036390">
    <property type="entry name" value="WH_DNA-bd_sf"/>
</dbReference>
<dbReference type="PANTHER" id="PTHR30537">
    <property type="entry name" value="HTH-TYPE TRANSCRIPTIONAL REGULATOR"/>
    <property type="match status" value="1"/>
</dbReference>
<evidence type="ECO:0000259" key="5">
    <source>
        <dbReference type="PROSITE" id="PS50931"/>
    </source>
</evidence>
<dbReference type="SUPFAM" id="SSF53850">
    <property type="entry name" value="Periplasmic binding protein-like II"/>
    <property type="match status" value="1"/>
</dbReference>
<dbReference type="PANTHER" id="PTHR30537:SF5">
    <property type="entry name" value="HTH-TYPE TRANSCRIPTIONAL ACTIVATOR TTDR-RELATED"/>
    <property type="match status" value="1"/>
</dbReference>
<dbReference type="Pfam" id="PF00126">
    <property type="entry name" value="HTH_1"/>
    <property type="match status" value="1"/>
</dbReference>
<gene>
    <name evidence="6" type="ORF">SAMN05445850_3596</name>
</gene>
<evidence type="ECO:0000256" key="4">
    <source>
        <dbReference type="ARBA" id="ARBA00023163"/>
    </source>
</evidence>
<reference evidence="7" key="1">
    <citation type="submission" date="2016-10" db="EMBL/GenBank/DDBJ databases">
        <authorList>
            <person name="Varghese N."/>
            <person name="Submissions S."/>
        </authorList>
    </citation>
    <scope>NUCLEOTIDE SEQUENCE [LARGE SCALE GENOMIC DNA]</scope>
    <source>
        <strain evidence="7">DUS833</strain>
    </source>
</reference>
<dbReference type="EMBL" id="FNKX01000001">
    <property type="protein sequence ID" value="SDR25054.1"/>
    <property type="molecule type" value="Genomic_DNA"/>
</dbReference>
<evidence type="ECO:0000256" key="2">
    <source>
        <dbReference type="ARBA" id="ARBA00023015"/>
    </source>
</evidence>
<dbReference type="Pfam" id="PF03466">
    <property type="entry name" value="LysR_substrate"/>
    <property type="match status" value="1"/>
</dbReference>
<dbReference type="STRING" id="157910.SAMN05445850_3596"/>
<dbReference type="InterPro" id="IPR058163">
    <property type="entry name" value="LysR-type_TF_proteobact-type"/>
</dbReference>
<keyword evidence="7" id="KW-1185">Reference proteome</keyword>
<dbReference type="Proteomes" id="UP000199365">
    <property type="component" value="Unassembled WGS sequence"/>
</dbReference>
<protein>
    <submittedName>
        <fullName evidence="6">Transcriptional regulator, LysR family</fullName>
    </submittedName>
</protein>
<evidence type="ECO:0000313" key="6">
    <source>
        <dbReference type="EMBL" id="SDR25054.1"/>
    </source>
</evidence>
<dbReference type="InterPro" id="IPR005119">
    <property type="entry name" value="LysR_subst-bd"/>
</dbReference>
<organism evidence="6 7">
    <name type="scientific">Paraburkholderia tuberum</name>
    <dbReference type="NCBI Taxonomy" id="157910"/>
    <lineage>
        <taxon>Bacteria</taxon>
        <taxon>Pseudomonadati</taxon>
        <taxon>Pseudomonadota</taxon>
        <taxon>Betaproteobacteria</taxon>
        <taxon>Burkholderiales</taxon>
        <taxon>Burkholderiaceae</taxon>
        <taxon>Paraburkholderia</taxon>
    </lineage>
</organism>
<dbReference type="FunFam" id="1.10.10.10:FF:000001">
    <property type="entry name" value="LysR family transcriptional regulator"/>
    <property type="match status" value="1"/>
</dbReference>
<dbReference type="Gene3D" id="1.10.10.10">
    <property type="entry name" value="Winged helix-like DNA-binding domain superfamily/Winged helix DNA-binding domain"/>
    <property type="match status" value="1"/>
</dbReference>
<accession>A0A1H1HI32</accession>
<dbReference type="PRINTS" id="PR00039">
    <property type="entry name" value="HTHLYSR"/>
</dbReference>
<sequence length="348" mass="38083">MRYGLRRDDDLALAFDCVSGTAARMRHAVRYNKDVFWTRMINLFQAMQAFVKVADVGSFAQAAGQLNVSTSVVTRHVSSLEQHLGIRLFQRTTRKVVLTEAGAQYADGCRVLLAELEEVESRATTASRDVAGDLRIVALGSFSLFRLTPLFAEYQARFPQVNLRVTLTEKRVDLLEGGFDVGIVTEHMIRSESLVARRLINSHAVPVAAGAYLAQAGHPQTPAELDGHRLIAAPFDTTGPMWIFRKGDGDAESASEDGDDSGESIAIDASFTVNSMIMQKQAALGAMGIALLPLEMVEDELRAGTLVRVLDGYAVLNGDVAVSLVYPSREFVPRKVREFIDLAVGFFK</sequence>
<feature type="domain" description="HTH lysR-type" evidence="5">
    <location>
        <begin position="42"/>
        <end position="99"/>
    </location>
</feature>